<organism evidence="1 2">
    <name type="scientific">Undibacterium nitidum</name>
    <dbReference type="NCBI Taxonomy" id="2762298"/>
    <lineage>
        <taxon>Bacteria</taxon>
        <taxon>Pseudomonadati</taxon>
        <taxon>Pseudomonadota</taxon>
        <taxon>Betaproteobacteria</taxon>
        <taxon>Burkholderiales</taxon>
        <taxon>Oxalobacteraceae</taxon>
        <taxon>Undibacterium</taxon>
    </lineage>
</organism>
<dbReference type="RefSeq" id="WP_186916338.1">
    <property type="nucleotide sequence ID" value="NZ_JACOFZ010000003.1"/>
</dbReference>
<evidence type="ECO:0000313" key="2">
    <source>
        <dbReference type="Proteomes" id="UP000627446"/>
    </source>
</evidence>
<name>A0A923HVC3_9BURK</name>
<reference evidence="1" key="1">
    <citation type="submission" date="2020-08" db="EMBL/GenBank/DDBJ databases">
        <title>Novel species isolated from subtropical streams in China.</title>
        <authorList>
            <person name="Lu H."/>
        </authorList>
    </citation>
    <scope>NUCLEOTIDE SEQUENCE</scope>
    <source>
        <strain evidence="1">LX22W</strain>
    </source>
</reference>
<keyword evidence="2" id="KW-1185">Reference proteome</keyword>
<accession>A0A923HVC3</accession>
<evidence type="ECO:0000313" key="1">
    <source>
        <dbReference type="EMBL" id="MBC3882009.1"/>
    </source>
</evidence>
<dbReference type="EMBL" id="JACOFZ010000003">
    <property type="protein sequence ID" value="MBC3882009.1"/>
    <property type="molecule type" value="Genomic_DNA"/>
</dbReference>
<sequence length="385" mass="43470">MKKFLIQLRKTRLSLTLITLFLLLLISLGLVLFFVAQARFREPGPAVPRPQYSVTKIKRDEGNAFFILRGMAAAAHLNAFDAGLNAAQRDLDIYAKDAIAAESDEIIKANFPLMEKPDWTIWNCALPPKYWQTIMRDRQHIQTKIAANAVGLKRLAEMQALPRYQEYLPPGILDGSAYYAHFRVALDMHSTLAIIDIQDENTAPAILRLTNDHIFLRKLLANSGTLISRRVMLATMHKQLQDLDQILERASSLRPADIQALRQAFVPLTAAEGDLSAVLQHQQQWQTVSFDKADWQRHLRFAFELEGQLDAIHLKLRAINEGIDFTGFEALVREANKLSTSVKLIWDANSRQLSLDVEPYRPSCGKQVLALNIPLNSQGVKGLSR</sequence>
<gene>
    <name evidence="1" type="ORF">H8K36_11520</name>
</gene>
<protein>
    <submittedName>
        <fullName evidence="1">Uncharacterized protein</fullName>
    </submittedName>
</protein>
<dbReference type="AlphaFoldDB" id="A0A923HVC3"/>
<comment type="caution">
    <text evidence="1">The sequence shown here is derived from an EMBL/GenBank/DDBJ whole genome shotgun (WGS) entry which is preliminary data.</text>
</comment>
<proteinExistence type="predicted"/>
<dbReference type="Proteomes" id="UP000627446">
    <property type="component" value="Unassembled WGS sequence"/>
</dbReference>